<protein>
    <submittedName>
        <fullName evidence="2">Uncharacterized protein</fullName>
    </submittedName>
</protein>
<dbReference type="Proteomes" id="UP001234178">
    <property type="component" value="Unassembled WGS sequence"/>
</dbReference>
<organism evidence="2 3">
    <name type="scientific">Daphnia magna</name>
    <dbReference type="NCBI Taxonomy" id="35525"/>
    <lineage>
        <taxon>Eukaryota</taxon>
        <taxon>Metazoa</taxon>
        <taxon>Ecdysozoa</taxon>
        <taxon>Arthropoda</taxon>
        <taxon>Crustacea</taxon>
        <taxon>Branchiopoda</taxon>
        <taxon>Diplostraca</taxon>
        <taxon>Cladocera</taxon>
        <taxon>Anomopoda</taxon>
        <taxon>Daphniidae</taxon>
        <taxon>Daphnia</taxon>
    </lineage>
</organism>
<evidence type="ECO:0000313" key="3">
    <source>
        <dbReference type="Proteomes" id="UP001234178"/>
    </source>
</evidence>
<comment type="caution">
    <text evidence="2">The sequence shown here is derived from an EMBL/GenBank/DDBJ whole genome shotgun (WGS) entry which is preliminary data.</text>
</comment>
<evidence type="ECO:0000313" key="2">
    <source>
        <dbReference type="EMBL" id="KAK4007405.1"/>
    </source>
</evidence>
<accession>A0ABQ9Z4K3</accession>
<name>A0ABQ9Z4K3_9CRUS</name>
<feature type="compositionally biased region" description="Polar residues" evidence="1">
    <location>
        <begin position="71"/>
        <end position="89"/>
    </location>
</feature>
<dbReference type="EMBL" id="JAOYFB010000002">
    <property type="protein sequence ID" value="KAK4007405.1"/>
    <property type="molecule type" value="Genomic_DNA"/>
</dbReference>
<gene>
    <name evidence="2" type="ORF">OUZ56_012562</name>
</gene>
<reference evidence="2 3" key="1">
    <citation type="journal article" date="2023" name="Nucleic Acids Res.">
        <title>The hologenome of Daphnia magna reveals possible DNA methylation and microbiome-mediated evolution of the host genome.</title>
        <authorList>
            <person name="Chaturvedi A."/>
            <person name="Li X."/>
            <person name="Dhandapani V."/>
            <person name="Marshall H."/>
            <person name="Kissane S."/>
            <person name="Cuenca-Cambronero M."/>
            <person name="Asole G."/>
            <person name="Calvet F."/>
            <person name="Ruiz-Romero M."/>
            <person name="Marangio P."/>
            <person name="Guigo R."/>
            <person name="Rago D."/>
            <person name="Mirbahai L."/>
            <person name="Eastwood N."/>
            <person name="Colbourne J.K."/>
            <person name="Zhou J."/>
            <person name="Mallon E."/>
            <person name="Orsini L."/>
        </authorList>
    </citation>
    <scope>NUCLEOTIDE SEQUENCE [LARGE SCALE GENOMIC DNA]</scope>
    <source>
        <strain evidence="2">LRV0_1</strain>
    </source>
</reference>
<keyword evidence="3" id="KW-1185">Reference proteome</keyword>
<feature type="region of interest" description="Disordered" evidence="1">
    <location>
        <begin position="64"/>
        <end position="89"/>
    </location>
</feature>
<sequence>MKLYVGDCRLRPDTGVSASFLYFSGLAPKCQRAMQDSGEGGAGRCNWSSGGVAAMAANRQQAAMAANRQQTAGTRTTIPTMENSIDNYQ</sequence>
<proteinExistence type="predicted"/>
<evidence type="ECO:0000256" key="1">
    <source>
        <dbReference type="SAM" id="MobiDB-lite"/>
    </source>
</evidence>